<feature type="region of interest" description="Disordered" evidence="4">
    <location>
        <begin position="203"/>
        <end position="223"/>
    </location>
</feature>
<evidence type="ECO:0000256" key="4">
    <source>
        <dbReference type="SAM" id="MobiDB-lite"/>
    </source>
</evidence>
<feature type="coiled-coil region" evidence="3">
    <location>
        <begin position="1250"/>
        <end position="1305"/>
    </location>
</feature>
<feature type="coiled-coil region" evidence="3">
    <location>
        <begin position="223"/>
        <end position="446"/>
    </location>
</feature>
<evidence type="ECO:0000313" key="6">
    <source>
        <dbReference type="EMBL" id="RZC25010.1"/>
    </source>
</evidence>
<dbReference type="Gene3D" id="1.20.5.340">
    <property type="match status" value="1"/>
</dbReference>
<dbReference type="GO" id="GO:0051015">
    <property type="term" value="F:actin filament binding"/>
    <property type="evidence" value="ECO:0007669"/>
    <property type="project" value="TreeGrafter"/>
</dbReference>
<sequence length="1929" mass="221935">MATKSQANSRRMYSWWWDSHISPKNSKWLQENLTDMDAKVKQMIKLIEEDADSFARRAEMYYKKRPELMKMVEEFYRAYRALAERYDHATGVIRHAHKTMAEAFPNQVPMMLTDDLPAISPTETEPHTPEMRHPSRAFLDPDEPQKDASAHFHAIKRNGGYTGEPDSPLNKTGLKQLNDLYIPGEQENLPKFARRGLNFFETQEESNEQNSGSNNTLSESERVTKAETEILALKKAIAKLEDEKEAGLLQYQQSLEKMSNLKLEVSTAQENSRRLDERASKAEAEVQALKEAQIKLQAESEASLLQYQECLEKISNLEKNISSLQKEAGELNERATKAETETESLKQELARVEAEKEATLVQYNQCLETISKLEERIKEAEENARRIKEHADIAEKEIEALELQVTKLNEEKEDAALHYQQCMEIISSLEYKLSCAEEEVHRLNSKIVDGVEKLQSSEQKCLLLETSNHTLQSELQSLAQKVGSQSEELNEKQQELGRLWGCIQEERLRFIEAETAFQTLQQLHSQSQEELRSLASELNSKVEILGNVESRKQALEDEVHRVSEENKILNEVKISSSLSIKNLQDEILNLRETIEKVEQEVELRIDERNALQQEIYCLKEELNDVNKKHEAMIEEVRSTDLDPQCFGSSVKKLQDENLKLKETCEADKGEKEALLVKLETMEKLLEKNTVLENSLSDLNAELDSVRGKVNVLEETCQSLLVEKSNLAAEKATLFSQLQSTTEKLEKLSEKSNLLENSLFDVNAELEGLRVKSKVLEDTCRSLDHEKSSICQEKETLVSQLNITHQTLKDLEKLHSELELKHLELKGERESALQKVEELLVSLYSEREENSRVLKLNEDELAEKELQILILQEDANCKKKEYEEELDRAIHAQLEIFILQKCIDDLEKKNLSLLVECQRLLEASKMSDKMISKLETENVQKQVDVNSLSEKIKILRIGLIQVLKTLDNNSGHFGEDMLEEGQMLLNHIYGKLQERQKSFDTIFNGSQQMAIENSILITFLEQLKLKVENLVTQRDTLDEEFNIQSKQFLALQIEVQKILQKNQELELTISKGEERMEVMTIETDNLRKQLSDLEKSHNNLQEDSCKILEEKKSLTRRFLDLGEEKSNLEEEICVMIHEAIAQSNLSLIYENIIFEKLMELKELGEDLDKHCSANNDLDERLRVMMCKLENAEMENSHLKESFVKSNVELHLVESINGQLSCQIRDEREMLHLKENELLEAAEMFHVLHTEKTELQRMVEDLKIKYDEARVMLEEQANQILKLSSDKDHQNEELLCLSEVNQKLESEMGYLRQELGETKLREKKLGDEVLKGTNEIEQWETQASTLFAELQISAVNETLFEGKVCELNEMFRVLHTEKTELQRMVEDLKTKYDEARVMLEEKASRILKLSSDKDRQNEELICLCEVNQKLESEIGYLRRELGDTKLREKKLGDEVLKGTNEIEQWETQASTLFAELQIFAVNETLFEGKVCELADACENLERRNYSKDMESEHLKERVSELEVENGRLCEQLIAYVPAVSALNDCITSLEMQTLAHEKPHDHEESKVNSLVNNECTENGRQTDEDRTVVAPDALPYFQDMQRRINAIAMAVKQLNESFKSKHVENMQASKHVTQADQARPDTPVTEIEVLPKDIMLDQISECSSYGISRRREILEADDQMLELWETADKDAAIGKQAEKTQKMVAEAAGNHQRGATMELRNKYPSTDSLVEKELSVDKLEVSRRLTLPREEGNQSKILERLDSDAQKLTNLQITVQDLMKKVEINEKSTKGKGVEFDEVKGQLEAAQENITKLFDTNRKLMMNMEEGTLSSVGKDAAESGESGSVSRRRVSEQARRESEKIGQLHLEVQRLQFLLLKLGDGKEIKEKTKMTDRSPRVLLRDYIYGGMRTNNQKKKKKLPFCACVRPPTKGD</sequence>
<feature type="compositionally biased region" description="Basic and acidic residues" evidence="4">
    <location>
        <begin position="124"/>
        <end position="133"/>
    </location>
</feature>
<dbReference type="PANTHER" id="PTHR32258:SF20">
    <property type="entry name" value="KINASE INTERACTING (KIP1-LIKE) FAMILY PROTEIN"/>
    <property type="match status" value="1"/>
</dbReference>
<feature type="coiled-coil region" evidence="3">
    <location>
        <begin position="1173"/>
        <end position="1200"/>
    </location>
</feature>
<feature type="coiled-coil region" evidence="3">
    <location>
        <begin position="1794"/>
        <end position="1821"/>
    </location>
</feature>
<evidence type="ECO:0000259" key="5">
    <source>
        <dbReference type="PROSITE" id="PS51774"/>
    </source>
</evidence>
<gene>
    <name evidence="6" type="ORF">D0Y65_003929</name>
</gene>
<evidence type="ECO:0000313" key="7">
    <source>
        <dbReference type="Proteomes" id="UP000289340"/>
    </source>
</evidence>
<feature type="coiled-coil region" evidence="3">
    <location>
        <begin position="853"/>
        <end position="950"/>
    </location>
</feature>
<feature type="coiled-coil region" evidence="3">
    <location>
        <begin position="800"/>
        <end position="827"/>
    </location>
</feature>
<feature type="domain" description="NAB" evidence="5">
    <location>
        <begin position="13"/>
        <end position="93"/>
    </location>
</feature>
<feature type="coiled-coil region" evidence="3">
    <location>
        <begin position="1376"/>
        <end position="1431"/>
    </location>
</feature>
<dbReference type="PROSITE" id="PS51774">
    <property type="entry name" value="NAB"/>
    <property type="match status" value="1"/>
</dbReference>
<feature type="region of interest" description="Disordered" evidence="4">
    <location>
        <begin position="120"/>
        <end position="147"/>
    </location>
</feature>
<accession>A0A445LNY0</accession>
<evidence type="ECO:0000256" key="3">
    <source>
        <dbReference type="SAM" id="Coils"/>
    </source>
</evidence>
<dbReference type="InterPro" id="IPR051861">
    <property type="entry name" value="NET_actin-binding_domain"/>
</dbReference>
<keyword evidence="7" id="KW-1185">Reference proteome</keyword>
<dbReference type="PANTHER" id="PTHR32258">
    <property type="entry name" value="PROTEIN NETWORKED 4A"/>
    <property type="match status" value="1"/>
</dbReference>
<evidence type="ECO:0000256" key="1">
    <source>
        <dbReference type="ARBA" id="ARBA00023054"/>
    </source>
</evidence>
<dbReference type="Gene3D" id="1.10.287.1490">
    <property type="match status" value="1"/>
</dbReference>
<comment type="similarity">
    <text evidence="2">Belongs to the NET family.</text>
</comment>
<protein>
    <submittedName>
        <fullName evidence="6">Protein NETWORKED 1D</fullName>
    </submittedName>
</protein>
<reference evidence="6 7" key="1">
    <citation type="submission" date="2018-09" db="EMBL/GenBank/DDBJ databases">
        <title>A high-quality reference genome of wild soybean provides a powerful tool to mine soybean genomes.</title>
        <authorList>
            <person name="Xie M."/>
            <person name="Chung C.Y.L."/>
            <person name="Li M.-W."/>
            <person name="Wong F.-L."/>
            <person name="Chan T.-F."/>
            <person name="Lam H.-M."/>
        </authorList>
    </citation>
    <scope>NUCLEOTIDE SEQUENCE [LARGE SCALE GENOMIC DNA]</scope>
    <source>
        <strain evidence="7">cv. W05</strain>
        <tissue evidence="6">Hypocotyl of etiolated seedlings</tissue>
    </source>
</reference>
<dbReference type="SUPFAM" id="SSF57997">
    <property type="entry name" value="Tropomyosin"/>
    <property type="match status" value="1"/>
</dbReference>
<dbReference type="Proteomes" id="UP000289340">
    <property type="component" value="Chromosome 2"/>
</dbReference>
<organism evidence="6 7">
    <name type="scientific">Glycine soja</name>
    <name type="common">Wild soybean</name>
    <dbReference type="NCBI Taxonomy" id="3848"/>
    <lineage>
        <taxon>Eukaryota</taxon>
        <taxon>Viridiplantae</taxon>
        <taxon>Streptophyta</taxon>
        <taxon>Embryophyta</taxon>
        <taxon>Tracheophyta</taxon>
        <taxon>Spermatophyta</taxon>
        <taxon>Magnoliopsida</taxon>
        <taxon>eudicotyledons</taxon>
        <taxon>Gunneridae</taxon>
        <taxon>Pentapetalae</taxon>
        <taxon>rosids</taxon>
        <taxon>fabids</taxon>
        <taxon>Fabales</taxon>
        <taxon>Fabaceae</taxon>
        <taxon>Papilionoideae</taxon>
        <taxon>50 kb inversion clade</taxon>
        <taxon>NPAAA clade</taxon>
        <taxon>indigoferoid/millettioid clade</taxon>
        <taxon>Phaseoleae</taxon>
        <taxon>Glycine</taxon>
        <taxon>Glycine subgen. Soja</taxon>
    </lineage>
</organism>
<keyword evidence="1 3" id="KW-0175">Coiled coil</keyword>
<comment type="caution">
    <text evidence="6">The sequence shown here is derived from an EMBL/GenBank/DDBJ whole genome shotgun (WGS) entry which is preliminary data.</text>
</comment>
<evidence type="ECO:0000256" key="2">
    <source>
        <dbReference type="ARBA" id="ARBA00038006"/>
    </source>
</evidence>
<dbReference type="Pfam" id="PF07765">
    <property type="entry name" value="KIP1"/>
    <property type="match status" value="1"/>
</dbReference>
<dbReference type="Gramene" id="XM_028350585.1">
    <property type="protein sequence ID" value="XP_028206386.1"/>
    <property type="gene ID" value="LOC114389863"/>
</dbReference>
<feature type="coiled-coil region" evidence="3">
    <location>
        <begin position="545"/>
        <end position="764"/>
    </location>
</feature>
<feature type="region of interest" description="Disordered" evidence="4">
    <location>
        <begin position="1827"/>
        <end position="1854"/>
    </location>
</feature>
<proteinExistence type="inferred from homology"/>
<name>A0A445LNY0_GLYSO</name>
<dbReference type="EMBL" id="QZWG01000002">
    <property type="protein sequence ID" value="RZC25010.1"/>
    <property type="molecule type" value="Genomic_DNA"/>
</dbReference>
<feature type="coiled-coil region" evidence="3">
    <location>
        <begin position="1019"/>
        <end position="1130"/>
    </location>
</feature>
<dbReference type="GO" id="GO:0005886">
    <property type="term" value="C:plasma membrane"/>
    <property type="evidence" value="ECO:0007669"/>
    <property type="project" value="TreeGrafter"/>
</dbReference>
<dbReference type="InterPro" id="IPR011684">
    <property type="entry name" value="NAB"/>
</dbReference>